<evidence type="ECO:0000256" key="3">
    <source>
        <dbReference type="SAM" id="SignalP"/>
    </source>
</evidence>
<dbReference type="InterPro" id="IPR021884">
    <property type="entry name" value="Ice-bd_prot"/>
</dbReference>
<name>A0A060KUT8_9CHLO</name>
<reference evidence="4" key="2">
    <citation type="journal article" date="2014" name="Extremophiles">
        <title>The ice-binding proteins of a snow alga, Chloromonas brevispina: probable acquisition by horizontal gene transfer.</title>
        <authorList>
            <person name="Raymond J.A."/>
        </authorList>
    </citation>
    <scope>NUCLEOTIDE SEQUENCE</scope>
</reference>
<dbReference type="AlphaFoldDB" id="A0A060KUT8"/>
<protein>
    <submittedName>
        <fullName evidence="4">Ice-binding protein 4</fullName>
    </submittedName>
</protein>
<proteinExistence type="inferred from homology"/>
<evidence type="ECO:0000256" key="2">
    <source>
        <dbReference type="ARBA" id="ARBA00022729"/>
    </source>
</evidence>
<comment type="similarity">
    <text evidence="1">Belongs to the ice-binding protein family.</text>
</comment>
<keyword evidence="2 3" id="KW-0732">Signal</keyword>
<feature type="signal peptide" evidence="3">
    <location>
        <begin position="1"/>
        <end position="20"/>
    </location>
</feature>
<evidence type="ECO:0000313" key="4">
    <source>
        <dbReference type="EMBL" id="AIC65764.1"/>
    </source>
</evidence>
<reference evidence="4" key="1">
    <citation type="submission" date="2013-09" db="EMBL/GenBank/DDBJ databases">
        <authorList>
            <person name="Raymond J."/>
        </authorList>
    </citation>
    <scope>NUCLEOTIDE SEQUENCE</scope>
</reference>
<dbReference type="Pfam" id="PF11999">
    <property type="entry name" value="Ice_binding"/>
    <property type="match status" value="1"/>
</dbReference>
<accession>A0A060KUT8</accession>
<sequence>MAQSMLVVLCAVLALNGVVGRQLRADTVTCTTGCSNYLQSAAQFGVLGGQMVQNVGATTIYGSLAVFPGDQASGFPPGNVTGTQHIYDPVASQAHDDAITAYNTLAGMVYNGTDDFTGQDLGRMVLTPGKYFWSSGAQLTGNVTFDAQGNSSAIFVIQTGSTFVTSDYAQVKLANGAKSCNVYFVVGSSATLSQHSVIRAIVIASASVTVENNVVVRGNVVALHASVTLKANTIVASTVCGSHHPTA</sequence>
<organism evidence="4">
    <name type="scientific">Chloromonas brevispina</name>
    <dbReference type="NCBI Taxonomy" id="201318"/>
    <lineage>
        <taxon>Eukaryota</taxon>
        <taxon>Viridiplantae</taxon>
        <taxon>Chlorophyta</taxon>
        <taxon>core chlorophytes</taxon>
        <taxon>Chlorophyceae</taxon>
        <taxon>CS clade</taxon>
        <taxon>Chlamydomonadales</taxon>
        <taxon>Chlamydomonadaceae</taxon>
        <taxon>Chloromonadinia</taxon>
        <taxon>Chloromonas</taxon>
    </lineage>
</organism>
<evidence type="ECO:0000256" key="1">
    <source>
        <dbReference type="ARBA" id="ARBA00005445"/>
    </source>
</evidence>
<feature type="chain" id="PRO_5001584317" evidence="3">
    <location>
        <begin position="21"/>
        <end position="247"/>
    </location>
</feature>
<dbReference type="EMBL" id="KF683602">
    <property type="protein sequence ID" value="AIC65764.1"/>
    <property type="molecule type" value="Genomic_DNA"/>
</dbReference>